<proteinExistence type="predicted"/>
<accession>A0A0E9WW01</accession>
<evidence type="ECO:0000313" key="2">
    <source>
        <dbReference type="EMBL" id="JAH94549.1"/>
    </source>
</evidence>
<protein>
    <submittedName>
        <fullName evidence="2">Uncharacterized protein</fullName>
    </submittedName>
</protein>
<name>A0A0E9WW01_ANGAN</name>
<keyword evidence="1" id="KW-0472">Membrane</keyword>
<dbReference type="AlphaFoldDB" id="A0A0E9WW01"/>
<reference evidence="2" key="2">
    <citation type="journal article" date="2015" name="Fish Shellfish Immunol.">
        <title>Early steps in the European eel (Anguilla anguilla)-Vibrio vulnificus interaction in the gills: Role of the RtxA13 toxin.</title>
        <authorList>
            <person name="Callol A."/>
            <person name="Pajuelo D."/>
            <person name="Ebbesson L."/>
            <person name="Teles M."/>
            <person name="MacKenzie S."/>
            <person name="Amaro C."/>
        </authorList>
    </citation>
    <scope>NUCLEOTIDE SEQUENCE</scope>
</reference>
<evidence type="ECO:0000256" key="1">
    <source>
        <dbReference type="SAM" id="Phobius"/>
    </source>
</evidence>
<feature type="transmembrane region" description="Helical" evidence="1">
    <location>
        <begin position="15"/>
        <end position="36"/>
    </location>
</feature>
<reference evidence="2" key="1">
    <citation type="submission" date="2014-11" db="EMBL/GenBank/DDBJ databases">
        <authorList>
            <person name="Amaro Gonzalez C."/>
        </authorList>
    </citation>
    <scope>NUCLEOTIDE SEQUENCE</scope>
</reference>
<dbReference type="EMBL" id="GBXM01014028">
    <property type="protein sequence ID" value="JAH94549.1"/>
    <property type="molecule type" value="Transcribed_RNA"/>
</dbReference>
<organism evidence="2">
    <name type="scientific">Anguilla anguilla</name>
    <name type="common">European freshwater eel</name>
    <name type="synonym">Muraena anguilla</name>
    <dbReference type="NCBI Taxonomy" id="7936"/>
    <lineage>
        <taxon>Eukaryota</taxon>
        <taxon>Metazoa</taxon>
        <taxon>Chordata</taxon>
        <taxon>Craniata</taxon>
        <taxon>Vertebrata</taxon>
        <taxon>Euteleostomi</taxon>
        <taxon>Actinopterygii</taxon>
        <taxon>Neopterygii</taxon>
        <taxon>Teleostei</taxon>
        <taxon>Anguilliformes</taxon>
        <taxon>Anguillidae</taxon>
        <taxon>Anguilla</taxon>
    </lineage>
</organism>
<keyword evidence="1" id="KW-0812">Transmembrane</keyword>
<sequence>MNMQLYHITIALPPVAYINITLHHSIFNFIITIYYMGKADYIDTHPDKYHVCFNAFVFKTDKMEKEMSSTPV</sequence>
<keyword evidence="1" id="KW-1133">Transmembrane helix</keyword>